<dbReference type="Gene3D" id="3.40.630.10">
    <property type="entry name" value="Zn peptidases"/>
    <property type="match status" value="1"/>
</dbReference>
<sequence>MEVNRYGLAKPDEAIRDSRNPFSLGALPNRMTELPDRVVGDARTSDFGWSLLTDLTDIGNRMAGSTGERRGAERVVEAFEAAGLRNAGLDEFEIPGWWRGDSSLSVSGAVERHHGNSHEVIALPGTPSGEVTAPLVDVGDGTDEEFAAAGEALDGAVAMASSRTPESHDRWIHRMEKYVAAAERGAVGFVFRNHIEGALPPTGEIGYHNRPGPIPAVGVSKEVGDRLSRLAETAADGDGGGGRGSGADRPTVSLDVDCRNEPTTSVNAVAEVGPDTEEAVYLTAHVDAHDVSDGANDNGAGSALVAEVGRLLATVEGDLDTRVRLVTFGSEEIGLWGAYHSAETTPKEDIACVVNLDGACSSRNLRVGTNGFDGMREPFEAVADAFDAPLTTGETISPHGDQWAFVQEGIPAVMASTTSDQSGRGWGHTHADTLDKLDSRDLREVATLVTAAVYRFATGDVAADHRSRESIRDAIDEGYVEELKTGGRWPYDG</sequence>
<evidence type="ECO:0000256" key="18">
    <source>
        <dbReference type="ARBA" id="ARBA00023228"/>
    </source>
</evidence>
<gene>
    <name evidence="24" type="ORF">SAMN06266787_102262</name>
</gene>
<keyword evidence="14" id="KW-0333">Golgi apparatus</keyword>
<evidence type="ECO:0000256" key="20">
    <source>
        <dbReference type="ARBA" id="ARBA00033328"/>
    </source>
</evidence>
<keyword evidence="16" id="KW-0865">Zymogen</keyword>
<dbReference type="EMBL" id="FZNK01000002">
    <property type="protein sequence ID" value="SNR45384.1"/>
    <property type="molecule type" value="Genomic_DNA"/>
</dbReference>
<evidence type="ECO:0000256" key="1">
    <source>
        <dbReference type="ARBA" id="ARBA00004240"/>
    </source>
</evidence>
<dbReference type="InterPro" id="IPR007484">
    <property type="entry name" value="Peptidase_M28"/>
</dbReference>
<keyword evidence="17" id="KW-0325">Glycoprotein</keyword>
<keyword evidence="10" id="KW-0732">Signal</keyword>
<organism evidence="24 25">
    <name type="scientific">Halorubrum ezzemoulense</name>
    <name type="common">Halorubrum chaoviator</name>
    <dbReference type="NCBI Taxonomy" id="337243"/>
    <lineage>
        <taxon>Archaea</taxon>
        <taxon>Methanobacteriati</taxon>
        <taxon>Methanobacteriota</taxon>
        <taxon>Stenosarchaea group</taxon>
        <taxon>Halobacteria</taxon>
        <taxon>Halobacteriales</taxon>
        <taxon>Haloferacaceae</taxon>
        <taxon>Halorubrum</taxon>
    </lineage>
</organism>
<dbReference type="AlphaFoldDB" id="A0A238WGN4"/>
<dbReference type="GO" id="GO:0005764">
    <property type="term" value="C:lysosome"/>
    <property type="evidence" value="ECO:0007669"/>
    <property type="project" value="UniProtKB-SubCell"/>
</dbReference>
<dbReference type="Proteomes" id="UP000198297">
    <property type="component" value="Unassembled WGS sequence"/>
</dbReference>
<dbReference type="GO" id="GO:0070573">
    <property type="term" value="F:metallodipeptidase activity"/>
    <property type="evidence" value="ECO:0007669"/>
    <property type="project" value="InterPro"/>
</dbReference>
<reference evidence="24 25" key="1">
    <citation type="submission" date="2017-06" db="EMBL/GenBank/DDBJ databases">
        <authorList>
            <person name="Kim H.J."/>
            <person name="Triplett B.A."/>
        </authorList>
    </citation>
    <scope>NUCLEOTIDE SEQUENCE [LARGE SCALE GENOMIC DNA]</scope>
    <source>
        <strain evidence="24 25">DSM 19316</strain>
    </source>
</reference>
<evidence type="ECO:0000256" key="15">
    <source>
        <dbReference type="ARBA" id="ARBA00023049"/>
    </source>
</evidence>
<feature type="region of interest" description="Disordered" evidence="21">
    <location>
        <begin position="232"/>
        <end position="259"/>
    </location>
</feature>
<keyword evidence="7 24" id="KW-0121">Carboxypeptidase</keyword>
<evidence type="ECO:0000256" key="12">
    <source>
        <dbReference type="ARBA" id="ARBA00022824"/>
    </source>
</evidence>
<dbReference type="Gene3D" id="3.50.30.30">
    <property type="match status" value="1"/>
</dbReference>
<evidence type="ECO:0000259" key="22">
    <source>
        <dbReference type="Pfam" id="PF02225"/>
    </source>
</evidence>
<dbReference type="InterPro" id="IPR046450">
    <property type="entry name" value="PA_dom_sf"/>
</dbReference>
<name>A0A238WGN4_HALEZ</name>
<comment type="subcellular location">
    <subcellularLocation>
        <location evidence="1">Endoplasmic reticulum</location>
    </subcellularLocation>
    <subcellularLocation>
        <location evidence="3">Golgi apparatus</location>
    </subcellularLocation>
    <subcellularLocation>
        <location evidence="2">Lysosome</location>
    </subcellularLocation>
    <subcellularLocation>
        <location evidence="4">Secreted</location>
    </subcellularLocation>
</comment>
<dbReference type="InterPro" id="IPR003137">
    <property type="entry name" value="PA_domain"/>
</dbReference>
<evidence type="ECO:0000256" key="19">
    <source>
        <dbReference type="ARBA" id="ARBA00025833"/>
    </source>
</evidence>
<evidence type="ECO:0000256" key="2">
    <source>
        <dbReference type="ARBA" id="ARBA00004371"/>
    </source>
</evidence>
<dbReference type="PANTHER" id="PTHR12053:SF3">
    <property type="entry name" value="CARBOXYPEPTIDASE Q"/>
    <property type="match status" value="1"/>
</dbReference>
<evidence type="ECO:0000256" key="10">
    <source>
        <dbReference type="ARBA" id="ARBA00022729"/>
    </source>
</evidence>
<evidence type="ECO:0000256" key="17">
    <source>
        <dbReference type="ARBA" id="ARBA00023180"/>
    </source>
</evidence>
<evidence type="ECO:0000256" key="7">
    <source>
        <dbReference type="ARBA" id="ARBA00022645"/>
    </source>
</evidence>
<evidence type="ECO:0000259" key="23">
    <source>
        <dbReference type="Pfam" id="PF04389"/>
    </source>
</evidence>
<dbReference type="GO" id="GO:0046872">
    <property type="term" value="F:metal ion binding"/>
    <property type="evidence" value="ECO:0007669"/>
    <property type="project" value="UniProtKB-KW"/>
</dbReference>
<evidence type="ECO:0000256" key="5">
    <source>
        <dbReference type="ARBA" id="ARBA00014116"/>
    </source>
</evidence>
<evidence type="ECO:0000256" key="3">
    <source>
        <dbReference type="ARBA" id="ARBA00004555"/>
    </source>
</evidence>
<dbReference type="GO" id="GO:0006508">
    <property type="term" value="P:proteolysis"/>
    <property type="evidence" value="ECO:0007669"/>
    <property type="project" value="UniProtKB-KW"/>
</dbReference>
<keyword evidence="11" id="KW-0378">Hydrolase</keyword>
<dbReference type="SUPFAM" id="SSF52025">
    <property type="entry name" value="PA domain"/>
    <property type="match status" value="1"/>
</dbReference>
<evidence type="ECO:0000313" key="25">
    <source>
        <dbReference type="Proteomes" id="UP000198297"/>
    </source>
</evidence>
<dbReference type="Pfam" id="PF02225">
    <property type="entry name" value="PA"/>
    <property type="match status" value="1"/>
</dbReference>
<keyword evidence="12" id="KW-0256">Endoplasmic reticulum</keyword>
<keyword evidence="18" id="KW-0458">Lysosome</keyword>
<dbReference type="SUPFAM" id="SSF53187">
    <property type="entry name" value="Zn-dependent exopeptidases"/>
    <property type="match status" value="1"/>
</dbReference>
<dbReference type="GO" id="GO:0005576">
    <property type="term" value="C:extracellular region"/>
    <property type="evidence" value="ECO:0007669"/>
    <property type="project" value="UniProtKB-SubCell"/>
</dbReference>
<comment type="subunit">
    <text evidence="19">Homodimer. The monomeric form is inactive while the homodimer is active.</text>
</comment>
<evidence type="ECO:0000313" key="24">
    <source>
        <dbReference type="EMBL" id="SNR45384.1"/>
    </source>
</evidence>
<evidence type="ECO:0000256" key="11">
    <source>
        <dbReference type="ARBA" id="ARBA00022801"/>
    </source>
</evidence>
<proteinExistence type="predicted"/>
<accession>A0A238WGN4</accession>
<keyword evidence="8" id="KW-0645">Protease</keyword>
<feature type="domain" description="Peptidase M28" evidence="23">
    <location>
        <begin position="267"/>
        <end position="452"/>
    </location>
</feature>
<evidence type="ECO:0000256" key="16">
    <source>
        <dbReference type="ARBA" id="ARBA00023145"/>
    </source>
</evidence>
<dbReference type="GO" id="GO:0004180">
    <property type="term" value="F:carboxypeptidase activity"/>
    <property type="evidence" value="ECO:0007669"/>
    <property type="project" value="UniProtKB-KW"/>
</dbReference>
<dbReference type="PANTHER" id="PTHR12053">
    <property type="entry name" value="PROTEASE FAMILY M28 PLASMA GLUTAMATE CARBOXYPEPTIDASE-RELATED"/>
    <property type="match status" value="1"/>
</dbReference>
<evidence type="ECO:0000256" key="6">
    <source>
        <dbReference type="ARBA" id="ARBA00022525"/>
    </source>
</evidence>
<feature type="domain" description="PA" evidence="22">
    <location>
        <begin position="131"/>
        <end position="227"/>
    </location>
</feature>
<evidence type="ECO:0000256" key="14">
    <source>
        <dbReference type="ARBA" id="ARBA00023034"/>
    </source>
</evidence>
<dbReference type="Pfam" id="PF04389">
    <property type="entry name" value="Peptidase_M28"/>
    <property type="match status" value="1"/>
</dbReference>
<keyword evidence="13" id="KW-0862">Zinc</keyword>
<keyword evidence="15" id="KW-0482">Metalloprotease</keyword>
<evidence type="ECO:0000256" key="21">
    <source>
        <dbReference type="SAM" id="MobiDB-lite"/>
    </source>
</evidence>
<evidence type="ECO:0000256" key="13">
    <source>
        <dbReference type="ARBA" id="ARBA00022833"/>
    </source>
</evidence>
<keyword evidence="6" id="KW-0964">Secreted</keyword>
<dbReference type="InterPro" id="IPR039866">
    <property type="entry name" value="CPQ"/>
</dbReference>
<keyword evidence="9" id="KW-0479">Metal-binding</keyword>
<evidence type="ECO:0000256" key="4">
    <source>
        <dbReference type="ARBA" id="ARBA00004613"/>
    </source>
</evidence>
<protein>
    <recommendedName>
        <fullName evidence="5">Carboxypeptidase Q</fullName>
    </recommendedName>
    <alternativeName>
        <fullName evidence="20">Plasma glutamate carboxypeptidase</fullName>
    </alternativeName>
</protein>
<evidence type="ECO:0000256" key="8">
    <source>
        <dbReference type="ARBA" id="ARBA00022670"/>
    </source>
</evidence>
<evidence type="ECO:0000256" key="9">
    <source>
        <dbReference type="ARBA" id="ARBA00022723"/>
    </source>
</evidence>